<proteinExistence type="predicted"/>
<protein>
    <submittedName>
        <fullName evidence="8">Sulfate transporter family-domain-containing protein</fullName>
    </submittedName>
</protein>
<feature type="domain" description="SLC26A/SulP transporter" evidence="7">
    <location>
        <begin position="221"/>
        <end position="273"/>
    </location>
</feature>
<feature type="transmembrane region" description="Helical" evidence="6">
    <location>
        <begin position="373"/>
        <end position="392"/>
    </location>
</feature>
<feature type="non-terminal residue" evidence="8">
    <location>
        <position position="547"/>
    </location>
</feature>
<dbReference type="InterPro" id="IPR011547">
    <property type="entry name" value="SLC26A/SulP_dom"/>
</dbReference>
<dbReference type="EMBL" id="JAEFCI010006540">
    <property type="protein sequence ID" value="KAG5459619.1"/>
    <property type="molecule type" value="Genomic_DNA"/>
</dbReference>
<keyword evidence="4 6" id="KW-0472">Membrane</keyword>
<evidence type="ECO:0000313" key="9">
    <source>
        <dbReference type="Proteomes" id="UP000673691"/>
    </source>
</evidence>
<keyword evidence="3 6" id="KW-1133">Transmembrane helix</keyword>
<evidence type="ECO:0000256" key="1">
    <source>
        <dbReference type="ARBA" id="ARBA00004141"/>
    </source>
</evidence>
<keyword evidence="9" id="KW-1185">Reference proteome</keyword>
<name>A0A8H7ZUY3_9FUNG</name>
<dbReference type="AlphaFoldDB" id="A0A8H7ZUY3"/>
<evidence type="ECO:0000256" key="5">
    <source>
        <dbReference type="SAM" id="MobiDB-lite"/>
    </source>
</evidence>
<feature type="transmembrane region" description="Helical" evidence="6">
    <location>
        <begin position="341"/>
        <end position="361"/>
    </location>
</feature>
<feature type="transmembrane region" description="Helical" evidence="6">
    <location>
        <begin position="424"/>
        <end position="443"/>
    </location>
</feature>
<evidence type="ECO:0000256" key="4">
    <source>
        <dbReference type="ARBA" id="ARBA00023136"/>
    </source>
</evidence>
<feature type="compositionally biased region" description="Low complexity" evidence="5">
    <location>
        <begin position="135"/>
        <end position="145"/>
    </location>
</feature>
<keyword evidence="2 6" id="KW-0812">Transmembrane</keyword>
<evidence type="ECO:0000256" key="2">
    <source>
        <dbReference type="ARBA" id="ARBA00022692"/>
    </source>
</evidence>
<feature type="non-terminal residue" evidence="8">
    <location>
        <position position="1"/>
    </location>
</feature>
<feature type="region of interest" description="Disordered" evidence="5">
    <location>
        <begin position="73"/>
        <end position="155"/>
    </location>
</feature>
<evidence type="ECO:0000313" key="8">
    <source>
        <dbReference type="EMBL" id="KAG5459619.1"/>
    </source>
</evidence>
<feature type="transmembrane region" description="Helical" evidence="6">
    <location>
        <begin position="455"/>
        <end position="481"/>
    </location>
</feature>
<evidence type="ECO:0000256" key="6">
    <source>
        <dbReference type="SAM" id="Phobius"/>
    </source>
</evidence>
<feature type="transmembrane region" description="Helical" evidence="6">
    <location>
        <begin position="253"/>
        <end position="278"/>
    </location>
</feature>
<comment type="subcellular location">
    <subcellularLocation>
        <location evidence="1">Membrane</location>
        <topology evidence="1">Multi-pass membrane protein</topology>
    </subcellularLocation>
</comment>
<gene>
    <name evidence="8" type="ORF">BJ554DRAFT_8434</name>
</gene>
<dbReference type="PANTHER" id="PTHR11814">
    <property type="entry name" value="SULFATE TRANSPORTER"/>
    <property type="match status" value="1"/>
</dbReference>
<feature type="compositionally biased region" description="Basic and acidic residues" evidence="5">
    <location>
        <begin position="73"/>
        <end position="85"/>
    </location>
</feature>
<feature type="transmembrane region" description="Helical" evidence="6">
    <location>
        <begin position="299"/>
        <end position="321"/>
    </location>
</feature>
<feature type="domain" description="SLC26A/SulP transporter" evidence="7">
    <location>
        <begin position="302"/>
        <end position="547"/>
    </location>
</feature>
<feature type="transmembrane region" description="Helical" evidence="6">
    <location>
        <begin position="511"/>
        <end position="530"/>
    </location>
</feature>
<reference evidence="8 9" key="1">
    <citation type="journal article" name="Sci. Rep.">
        <title>Genome-scale phylogenetic analyses confirm Olpidium as the closest living zoosporic fungus to the non-flagellated, terrestrial fungi.</title>
        <authorList>
            <person name="Chang Y."/>
            <person name="Rochon D."/>
            <person name="Sekimoto S."/>
            <person name="Wang Y."/>
            <person name="Chovatia M."/>
            <person name="Sandor L."/>
            <person name="Salamov A."/>
            <person name="Grigoriev I.V."/>
            <person name="Stajich J.E."/>
            <person name="Spatafora J.W."/>
        </authorList>
    </citation>
    <scope>NUCLEOTIDE SEQUENCE [LARGE SCALE GENOMIC DNA]</scope>
    <source>
        <strain evidence="8">S191</strain>
    </source>
</reference>
<dbReference type="InterPro" id="IPR001902">
    <property type="entry name" value="SLC26A/SulP_fam"/>
</dbReference>
<evidence type="ECO:0000259" key="7">
    <source>
        <dbReference type="Pfam" id="PF00916"/>
    </source>
</evidence>
<sequence>LAIRVRKQAGLSRSRLLCPKALSLALLFPRRAPRRLPETERFAAEQKAAAWTAAQVAARGRLYRERRGQIRTMRGDRASCRDHDWSSGTNTRSTAGSSSAAAAGTVDECPAPTGAVQSGRLVADTSSSRRRDAAEAAACADSAPADRPPPLPSAALRPRPYPGMCSYPLAEAAASALTEDTPCTCFKLDPQGAETLSALRKRATYYIPILGWLPSYSAQCLAHDVVAGVTVACLIIPQSLSYASSLVKLDPVYGLYCAFVPGIVYAVLGTSRCVPLSVLCRALVRRSWSVLTVRGRWELYARQLSVGADALISMLVGAAVSQQLENTPVGINENVVAADPAVYASILGAFVGMFLLVLGLMRLGFLDSVLSRALLRGFICAVACVIVIEQTIPCLGLDRLPNKPSHGASPLAKAAFVVESAGSAHALTSAVSFGTIAFLISATHIKKLLAKLHPAILLVPEMLVAVIVSSGLSGALCWHTYGLEILGDTGSGRFPWPKAPAMPPFAHIQKLMGSAALIAVIGFVESVVIAKHYAAAHNYPVSPNREL</sequence>
<dbReference type="Pfam" id="PF00916">
    <property type="entry name" value="Sulfate_transp"/>
    <property type="match status" value="2"/>
</dbReference>
<dbReference type="GO" id="GO:0016020">
    <property type="term" value="C:membrane"/>
    <property type="evidence" value="ECO:0007669"/>
    <property type="project" value="UniProtKB-SubCell"/>
</dbReference>
<dbReference type="OrthoDB" id="427213at2759"/>
<accession>A0A8H7ZUY3</accession>
<dbReference type="GO" id="GO:0055085">
    <property type="term" value="P:transmembrane transport"/>
    <property type="evidence" value="ECO:0007669"/>
    <property type="project" value="InterPro"/>
</dbReference>
<organism evidence="8 9">
    <name type="scientific">Olpidium bornovanus</name>
    <dbReference type="NCBI Taxonomy" id="278681"/>
    <lineage>
        <taxon>Eukaryota</taxon>
        <taxon>Fungi</taxon>
        <taxon>Fungi incertae sedis</taxon>
        <taxon>Olpidiomycota</taxon>
        <taxon>Olpidiomycotina</taxon>
        <taxon>Olpidiomycetes</taxon>
        <taxon>Olpidiales</taxon>
        <taxon>Olpidiaceae</taxon>
        <taxon>Olpidium</taxon>
    </lineage>
</organism>
<comment type="caution">
    <text evidence="8">The sequence shown here is derived from an EMBL/GenBank/DDBJ whole genome shotgun (WGS) entry which is preliminary data.</text>
</comment>
<dbReference type="Proteomes" id="UP000673691">
    <property type="component" value="Unassembled WGS sequence"/>
</dbReference>
<feature type="compositionally biased region" description="Low complexity" evidence="5">
    <location>
        <begin position="86"/>
        <end position="105"/>
    </location>
</feature>
<evidence type="ECO:0000256" key="3">
    <source>
        <dbReference type="ARBA" id="ARBA00022989"/>
    </source>
</evidence>